<dbReference type="Proteomes" id="UP000765509">
    <property type="component" value="Unassembled WGS sequence"/>
</dbReference>
<feature type="region of interest" description="Disordered" evidence="1">
    <location>
        <begin position="82"/>
        <end position="120"/>
    </location>
</feature>
<evidence type="ECO:0000313" key="3">
    <source>
        <dbReference type="Proteomes" id="UP000765509"/>
    </source>
</evidence>
<comment type="caution">
    <text evidence="2">The sequence shown here is derived from an EMBL/GenBank/DDBJ whole genome shotgun (WGS) entry which is preliminary data.</text>
</comment>
<evidence type="ECO:0000256" key="1">
    <source>
        <dbReference type="SAM" id="MobiDB-lite"/>
    </source>
</evidence>
<protein>
    <submittedName>
        <fullName evidence="2">Uncharacterized protein</fullName>
    </submittedName>
</protein>
<feature type="region of interest" description="Disordered" evidence="1">
    <location>
        <begin position="1"/>
        <end position="43"/>
    </location>
</feature>
<sequence>MSNSKRYNSNSEGSNRQLYDPVQAVLHGLQGQRSGNFATNPPRSDELLAHLQKNFQREGNSEIFQQMESTIIQASNIKYQGIPCQKEGDNKGRSPSSFYQQASSQPASPRREEEQEKELEVTITPKLKNPKDPKRCYGNFFKHGQNLDGIQGQRGTKNETTSFFKEIALSPDVVNNLTELKNSILLLKEIKNILSSLTQNFVQDKKEMDSIRFMV</sequence>
<dbReference type="EMBL" id="AVOT02139427">
    <property type="protein sequence ID" value="MBW0590646.1"/>
    <property type="molecule type" value="Genomic_DNA"/>
</dbReference>
<name>A0A9Q3Q9E0_9BASI</name>
<organism evidence="2 3">
    <name type="scientific">Austropuccinia psidii MF-1</name>
    <dbReference type="NCBI Taxonomy" id="1389203"/>
    <lineage>
        <taxon>Eukaryota</taxon>
        <taxon>Fungi</taxon>
        <taxon>Dikarya</taxon>
        <taxon>Basidiomycota</taxon>
        <taxon>Pucciniomycotina</taxon>
        <taxon>Pucciniomycetes</taxon>
        <taxon>Pucciniales</taxon>
        <taxon>Sphaerophragmiaceae</taxon>
        <taxon>Austropuccinia</taxon>
    </lineage>
</organism>
<feature type="compositionally biased region" description="Basic and acidic residues" evidence="1">
    <location>
        <begin position="109"/>
        <end position="120"/>
    </location>
</feature>
<gene>
    <name evidence="2" type="ORF">O181_130361</name>
</gene>
<keyword evidence="3" id="KW-1185">Reference proteome</keyword>
<feature type="compositionally biased region" description="Polar residues" evidence="1">
    <location>
        <begin position="1"/>
        <end position="17"/>
    </location>
</feature>
<reference evidence="2" key="1">
    <citation type="submission" date="2021-03" db="EMBL/GenBank/DDBJ databases">
        <title>Draft genome sequence of rust myrtle Austropuccinia psidii MF-1, a brazilian biotype.</title>
        <authorList>
            <person name="Quecine M.C."/>
            <person name="Pachon D.M.R."/>
            <person name="Bonatelli M.L."/>
            <person name="Correr F.H."/>
            <person name="Franceschini L.M."/>
            <person name="Leite T.F."/>
            <person name="Margarido G.R.A."/>
            <person name="Almeida C.A."/>
            <person name="Ferrarezi J.A."/>
            <person name="Labate C.A."/>
        </authorList>
    </citation>
    <scope>NUCLEOTIDE SEQUENCE</scope>
    <source>
        <strain evidence="2">MF-1</strain>
    </source>
</reference>
<feature type="compositionally biased region" description="Polar residues" evidence="1">
    <location>
        <begin position="31"/>
        <end position="42"/>
    </location>
</feature>
<evidence type="ECO:0000313" key="2">
    <source>
        <dbReference type="EMBL" id="MBW0590646.1"/>
    </source>
</evidence>
<feature type="compositionally biased region" description="Polar residues" evidence="1">
    <location>
        <begin position="93"/>
        <end position="107"/>
    </location>
</feature>
<dbReference type="AlphaFoldDB" id="A0A9Q3Q9E0"/>
<proteinExistence type="predicted"/>
<accession>A0A9Q3Q9E0</accession>